<organism evidence="1 2">
    <name type="scientific">Candidatus Limivivens intestinipullorum</name>
    <dbReference type="NCBI Taxonomy" id="2840858"/>
    <lineage>
        <taxon>Bacteria</taxon>
        <taxon>Bacillati</taxon>
        <taxon>Bacillota</taxon>
        <taxon>Clostridia</taxon>
        <taxon>Lachnospirales</taxon>
        <taxon>Lachnospiraceae</taxon>
        <taxon>Lachnospiraceae incertae sedis</taxon>
        <taxon>Candidatus Limivivens</taxon>
    </lineage>
</organism>
<dbReference type="InterPro" id="IPR027417">
    <property type="entry name" value="P-loop_NTPase"/>
</dbReference>
<dbReference type="AlphaFoldDB" id="A0A9D1JMA9"/>
<accession>A0A9D1JMA9</accession>
<evidence type="ECO:0008006" key="3">
    <source>
        <dbReference type="Google" id="ProtNLM"/>
    </source>
</evidence>
<evidence type="ECO:0000313" key="1">
    <source>
        <dbReference type="EMBL" id="HIS33274.1"/>
    </source>
</evidence>
<dbReference type="Proteomes" id="UP000823935">
    <property type="component" value="Unassembled WGS sequence"/>
</dbReference>
<dbReference type="Gene3D" id="3.40.50.300">
    <property type="entry name" value="P-loop containing nucleotide triphosphate hydrolases"/>
    <property type="match status" value="1"/>
</dbReference>
<gene>
    <name evidence="1" type="ORF">IAB44_17280</name>
</gene>
<sequence>MMNMENQIPAAKSILLFGISNVGKTTVGQLLAAELGYKFYDLDEETKLYCHMTLEEFVNTISYYERDKIRENILDNLLSRSQNKVIAVTPMYYSRCFNKYLTRDGVLAIELQDTPENIFSHLIFSDENDHVYKDDAYRDAHRSYYLREIKKDITYYKRSFAKITNKFPVNNAPPSEVVQCLLLQYGLMPDGKSNE</sequence>
<proteinExistence type="predicted"/>
<reference evidence="1" key="2">
    <citation type="journal article" date="2021" name="PeerJ">
        <title>Extensive microbial diversity within the chicken gut microbiome revealed by metagenomics and culture.</title>
        <authorList>
            <person name="Gilroy R."/>
            <person name="Ravi A."/>
            <person name="Getino M."/>
            <person name="Pursley I."/>
            <person name="Horton D.L."/>
            <person name="Alikhan N.F."/>
            <person name="Baker D."/>
            <person name="Gharbi K."/>
            <person name="Hall N."/>
            <person name="Watson M."/>
            <person name="Adriaenssens E.M."/>
            <person name="Foster-Nyarko E."/>
            <person name="Jarju S."/>
            <person name="Secka A."/>
            <person name="Antonio M."/>
            <person name="Oren A."/>
            <person name="Chaudhuri R.R."/>
            <person name="La Ragione R."/>
            <person name="Hildebrand F."/>
            <person name="Pallen M.J."/>
        </authorList>
    </citation>
    <scope>NUCLEOTIDE SEQUENCE</scope>
    <source>
        <strain evidence="1">CHK190-19873</strain>
    </source>
</reference>
<dbReference type="InterPro" id="IPR031322">
    <property type="entry name" value="Shikimate/glucono_kinase"/>
</dbReference>
<dbReference type="EMBL" id="DVIQ01000115">
    <property type="protein sequence ID" value="HIS33274.1"/>
    <property type="molecule type" value="Genomic_DNA"/>
</dbReference>
<dbReference type="Pfam" id="PF01202">
    <property type="entry name" value="SKI"/>
    <property type="match status" value="1"/>
</dbReference>
<evidence type="ECO:0000313" key="2">
    <source>
        <dbReference type="Proteomes" id="UP000823935"/>
    </source>
</evidence>
<protein>
    <recommendedName>
        <fullName evidence="3">Shikimate kinase</fullName>
    </recommendedName>
</protein>
<comment type="caution">
    <text evidence="1">The sequence shown here is derived from an EMBL/GenBank/DDBJ whole genome shotgun (WGS) entry which is preliminary data.</text>
</comment>
<dbReference type="SUPFAM" id="SSF52540">
    <property type="entry name" value="P-loop containing nucleoside triphosphate hydrolases"/>
    <property type="match status" value="1"/>
</dbReference>
<name>A0A9D1JMA9_9FIRM</name>
<reference evidence="1" key="1">
    <citation type="submission" date="2020-10" db="EMBL/GenBank/DDBJ databases">
        <authorList>
            <person name="Gilroy R."/>
        </authorList>
    </citation>
    <scope>NUCLEOTIDE SEQUENCE</scope>
    <source>
        <strain evidence="1">CHK190-19873</strain>
    </source>
</reference>